<dbReference type="RefSeq" id="WP_094307372.1">
    <property type="nucleotide sequence ID" value="NZ_NOWT01000062.1"/>
</dbReference>
<dbReference type="Gene3D" id="3.40.630.30">
    <property type="match status" value="1"/>
</dbReference>
<dbReference type="GO" id="GO:0016747">
    <property type="term" value="F:acyltransferase activity, transferring groups other than amino-acyl groups"/>
    <property type="evidence" value="ECO:0007669"/>
    <property type="project" value="InterPro"/>
</dbReference>
<dbReference type="CDD" id="cd04301">
    <property type="entry name" value="NAT_SF"/>
    <property type="match status" value="1"/>
</dbReference>
<gene>
    <name evidence="2" type="ORF">CHT98_31955</name>
</gene>
<evidence type="ECO:0000259" key="1">
    <source>
        <dbReference type="PROSITE" id="PS51186"/>
    </source>
</evidence>
<evidence type="ECO:0000313" key="3">
    <source>
        <dbReference type="Proteomes" id="UP000215367"/>
    </source>
</evidence>
<dbReference type="EMBL" id="NOWT01000062">
    <property type="protein sequence ID" value="OYD80303.1"/>
    <property type="molecule type" value="Genomic_DNA"/>
</dbReference>
<dbReference type="AlphaFoldDB" id="A0A235H468"/>
<reference evidence="2 3" key="1">
    <citation type="submission" date="2017-07" db="EMBL/GenBank/DDBJ databases">
        <title>Whole genome sequence of Azospirillum brasilense 2A1, a potential biofertilizer strain.</title>
        <authorList>
            <person name="Fontana C.A."/>
            <person name="Toffoli L.M."/>
            <person name="Salazar S.M."/>
            <person name="Puglisi E."/>
            <person name="Pedraza R."/>
            <person name="Bassi D."/>
            <person name="Cocconcelli P.S."/>
        </authorList>
    </citation>
    <scope>NUCLEOTIDE SEQUENCE [LARGE SCALE GENOMIC DNA]</scope>
    <source>
        <strain evidence="2 3">2A1</strain>
        <plasmid evidence="2">unnamed</plasmid>
    </source>
</reference>
<accession>A0A235H468</accession>
<feature type="domain" description="N-acetyltransferase" evidence="1">
    <location>
        <begin position="1"/>
        <end position="154"/>
    </location>
</feature>
<evidence type="ECO:0000313" key="2">
    <source>
        <dbReference type="EMBL" id="OYD80303.1"/>
    </source>
</evidence>
<organism evidence="2 3">
    <name type="scientific">Azospirillum brasilense</name>
    <dbReference type="NCBI Taxonomy" id="192"/>
    <lineage>
        <taxon>Bacteria</taxon>
        <taxon>Pseudomonadati</taxon>
        <taxon>Pseudomonadota</taxon>
        <taxon>Alphaproteobacteria</taxon>
        <taxon>Rhodospirillales</taxon>
        <taxon>Azospirillaceae</taxon>
        <taxon>Azospirillum</taxon>
    </lineage>
</organism>
<name>A0A235H468_AZOBR</name>
<keyword evidence="2" id="KW-0614">Plasmid</keyword>
<dbReference type="InterPro" id="IPR000182">
    <property type="entry name" value="GNAT_dom"/>
</dbReference>
<comment type="caution">
    <text evidence="2">The sequence shown here is derived from an EMBL/GenBank/DDBJ whole genome shotgun (WGS) entry which is preliminary data.</text>
</comment>
<proteinExistence type="predicted"/>
<keyword evidence="2" id="KW-0808">Transferase</keyword>
<dbReference type="PROSITE" id="PS51186">
    <property type="entry name" value="GNAT"/>
    <property type="match status" value="1"/>
</dbReference>
<sequence>MRIRAERPEEVDEIRSLTTAAFRNLLYSSQTEAAIVDALRDAGALTISLVAVQDGGVVGHVAFSAVTISDGSNGWYGLGPVSVRPDRQRKGIGQALIHKGLELLQHIGAQGCVVLGDPGYYSRFGFRSDPRFRYADVPPEYFQCLGFTENLPRGEVSYHPGFGAS</sequence>
<dbReference type="Pfam" id="PF13508">
    <property type="entry name" value="Acetyltransf_7"/>
    <property type="match status" value="1"/>
</dbReference>
<dbReference type="InterPro" id="IPR016181">
    <property type="entry name" value="Acyl_CoA_acyltransferase"/>
</dbReference>
<dbReference type="SUPFAM" id="SSF55729">
    <property type="entry name" value="Acyl-CoA N-acyltransferases (Nat)"/>
    <property type="match status" value="1"/>
</dbReference>
<geneLocation type="plasmid" evidence="2">
    <name>unnamed</name>
</geneLocation>
<dbReference type="Proteomes" id="UP000215367">
    <property type="component" value="Unassembled WGS sequence"/>
</dbReference>
<protein>
    <submittedName>
        <fullName evidence="2">GNAT family N-acetyltransferase</fullName>
    </submittedName>
</protein>